<comment type="caution">
    <text evidence="2">The sequence shown here is derived from an EMBL/GenBank/DDBJ whole genome shotgun (WGS) entry which is preliminary data.</text>
</comment>
<protein>
    <submittedName>
        <fullName evidence="2">Uncharacterized protein</fullName>
    </submittedName>
</protein>
<gene>
    <name evidence="2" type="ORF">Saso_49290</name>
</gene>
<feature type="region of interest" description="Disordered" evidence="1">
    <location>
        <begin position="1"/>
        <end position="93"/>
    </location>
</feature>
<feature type="compositionally biased region" description="Basic and acidic residues" evidence="1">
    <location>
        <begin position="53"/>
        <end position="65"/>
    </location>
</feature>
<keyword evidence="3" id="KW-1185">Reference proteome</keyword>
<organism evidence="2 3">
    <name type="scientific">Streptomyces asoensis</name>
    <dbReference type="NCBI Taxonomy" id="249586"/>
    <lineage>
        <taxon>Bacteria</taxon>
        <taxon>Bacillati</taxon>
        <taxon>Actinomycetota</taxon>
        <taxon>Actinomycetes</taxon>
        <taxon>Kitasatosporales</taxon>
        <taxon>Streptomycetaceae</taxon>
        <taxon>Streptomyces</taxon>
    </lineage>
</organism>
<evidence type="ECO:0000313" key="2">
    <source>
        <dbReference type="EMBL" id="GHI63279.1"/>
    </source>
</evidence>
<name>A0ABQ3S576_9ACTN</name>
<accession>A0ABQ3S576</accession>
<dbReference type="EMBL" id="BNEB01000005">
    <property type="protein sequence ID" value="GHI63279.1"/>
    <property type="molecule type" value="Genomic_DNA"/>
</dbReference>
<feature type="compositionally biased region" description="Low complexity" evidence="1">
    <location>
        <begin position="15"/>
        <end position="25"/>
    </location>
</feature>
<reference evidence="3" key="1">
    <citation type="submission" date="2023-07" db="EMBL/GenBank/DDBJ databases">
        <title>Whole genome shotgun sequence of Streptomyces cacaoi subsp. asoensis NBRC 13813.</title>
        <authorList>
            <person name="Komaki H."/>
            <person name="Tamura T."/>
        </authorList>
    </citation>
    <scope>NUCLEOTIDE SEQUENCE [LARGE SCALE GENOMIC DNA]</scope>
    <source>
        <strain evidence="3">NBRC 13813</strain>
    </source>
</reference>
<dbReference type="Proteomes" id="UP000649259">
    <property type="component" value="Unassembled WGS sequence"/>
</dbReference>
<proteinExistence type="predicted"/>
<evidence type="ECO:0000256" key="1">
    <source>
        <dbReference type="SAM" id="MobiDB-lite"/>
    </source>
</evidence>
<evidence type="ECO:0000313" key="3">
    <source>
        <dbReference type="Proteomes" id="UP000649259"/>
    </source>
</evidence>
<sequence length="99" mass="10642">MGKVSAGTGRRRTPTGRPGRAPPRTLDARSGGRDHRVRVTGHGAPDQRNATGHRQDTAGIRDRHAPPRRQGGAPRAAPPPASRADVRRPGVHTTYCLIY</sequence>